<accession>A0AAV4JI63</accession>
<proteinExistence type="predicted"/>
<evidence type="ECO:0000313" key="1">
    <source>
        <dbReference type="EMBL" id="GFS21425.1"/>
    </source>
</evidence>
<reference evidence="1 2" key="1">
    <citation type="journal article" date="2021" name="Elife">
        <title>Chloroplast acquisition without the gene transfer in kleptoplastic sea slugs, Plakobranchus ocellatus.</title>
        <authorList>
            <person name="Maeda T."/>
            <person name="Takahashi S."/>
            <person name="Yoshida T."/>
            <person name="Shimamura S."/>
            <person name="Takaki Y."/>
            <person name="Nagai Y."/>
            <person name="Toyoda A."/>
            <person name="Suzuki Y."/>
            <person name="Arimoto A."/>
            <person name="Ishii H."/>
            <person name="Satoh N."/>
            <person name="Nishiyama T."/>
            <person name="Hasebe M."/>
            <person name="Maruyama T."/>
            <person name="Minagawa J."/>
            <person name="Obokata J."/>
            <person name="Shigenobu S."/>
        </authorList>
    </citation>
    <scope>NUCLEOTIDE SEQUENCE [LARGE SCALE GENOMIC DNA]</scope>
</reference>
<name>A0AAV4JI63_9GAST</name>
<gene>
    <name evidence="1" type="ORF">ElyMa_005081900</name>
</gene>
<organism evidence="1 2">
    <name type="scientific">Elysia marginata</name>
    <dbReference type="NCBI Taxonomy" id="1093978"/>
    <lineage>
        <taxon>Eukaryota</taxon>
        <taxon>Metazoa</taxon>
        <taxon>Spiralia</taxon>
        <taxon>Lophotrochozoa</taxon>
        <taxon>Mollusca</taxon>
        <taxon>Gastropoda</taxon>
        <taxon>Heterobranchia</taxon>
        <taxon>Euthyneura</taxon>
        <taxon>Panpulmonata</taxon>
        <taxon>Sacoglossa</taxon>
        <taxon>Placobranchoidea</taxon>
        <taxon>Plakobranchidae</taxon>
        <taxon>Elysia</taxon>
    </lineage>
</organism>
<protein>
    <submittedName>
        <fullName evidence="1">Uncharacterized protein</fullName>
    </submittedName>
</protein>
<comment type="caution">
    <text evidence="1">The sequence shown here is derived from an EMBL/GenBank/DDBJ whole genome shotgun (WGS) entry which is preliminary data.</text>
</comment>
<dbReference type="Proteomes" id="UP000762676">
    <property type="component" value="Unassembled WGS sequence"/>
</dbReference>
<keyword evidence="2" id="KW-1185">Reference proteome</keyword>
<dbReference type="EMBL" id="BMAT01010167">
    <property type="protein sequence ID" value="GFS21425.1"/>
    <property type="molecule type" value="Genomic_DNA"/>
</dbReference>
<evidence type="ECO:0000313" key="2">
    <source>
        <dbReference type="Proteomes" id="UP000762676"/>
    </source>
</evidence>
<sequence>MGLSVMMPKLMCQILELECVRENDSNSLISTSWLVLKQSYGDWLYRRGLSHIRCTIQRFTSSQSEAGIRLGRLCGQSVAKGYDTLALTTRKEGHRWYRRQQPPVSTVGLA</sequence>
<dbReference type="AlphaFoldDB" id="A0AAV4JI63"/>